<organism evidence="2 3">
    <name type="scientific">Ladona fulva</name>
    <name type="common">Scarce chaser dragonfly</name>
    <name type="synonym">Libellula fulva</name>
    <dbReference type="NCBI Taxonomy" id="123851"/>
    <lineage>
        <taxon>Eukaryota</taxon>
        <taxon>Metazoa</taxon>
        <taxon>Ecdysozoa</taxon>
        <taxon>Arthropoda</taxon>
        <taxon>Hexapoda</taxon>
        <taxon>Insecta</taxon>
        <taxon>Pterygota</taxon>
        <taxon>Palaeoptera</taxon>
        <taxon>Odonata</taxon>
        <taxon>Epiprocta</taxon>
        <taxon>Anisoptera</taxon>
        <taxon>Libelluloidea</taxon>
        <taxon>Libellulidae</taxon>
        <taxon>Ladona</taxon>
    </lineage>
</organism>
<sequence>MNIIIQTFCKLFLTLILLMIEVWLQLKFICRCSQMLYLLGYFVLEGMSIRTFLSFFYQLNRSLENCNIIYLHQVNCETIYFEFEEQIFVNNLLLYPLYHFIHFYS</sequence>
<gene>
    <name evidence="2" type="ORF">J437_LFUL012035</name>
</gene>
<evidence type="ECO:0000256" key="1">
    <source>
        <dbReference type="SAM" id="Phobius"/>
    </source>
</evidence>
<evidence type="ECO:0000313" key="2">
    <source>
        <dbReference type="EMBL" id="KAG8231756.1"/>
    </source>
</evidence>
<feature type="transmembrane region" description="Helical" evidence="1">
    <location>
        <begin position="38"/>
        <end position="57"/>
    </location>
</feature>
<keyword evidence="1" id="KW-0472">Membrane</keyword>
<evidence type="ECO:0008006" key="4">
    <source>
        <dbReference type="Google" id="ProtNLM"/>
    </source>
</evidence>
<keyword evidence="3" id="KW-1185">Reference proteome</keyword>
<feature type="transmembrane region" description="Helical" evidence="1">
    <location>
        <begin position="7"/>
        <end position="26"/>
    </location>
</feature>
<reference evidence="2" key="1">
    <citation type="submission" date="2013-04" db="EMBL/GenBank/DDBJ databases">
        <authorList>
            <person name="Qu J."/>
            <person name="Murali S.C."/>
            <person name="Bandaranaike D."/>
            <person name="Bellair M."/>
            <person name="Blankenburg K."/>
            <person name="Chao H."/>
            <person name="Dinh H."/>
            <person name="Doddapaneni H."/>
            <person name="Downs B."/>
            <person name="Dugan-Rocha S."/>
            <person name="Elkadiri S."/>
            <person name="Gnanaolivu R.D."/>
            <person name="Hernandez B."/>
            <person name="Javaid M."/>
            <person name="Jayaseelan J.C."/>
            <person name="Lee S."/>
            <person name="Li M."/>
            <person name="Ming W."/>
            <person name="Munidasa M."/>
            <person name="Muniz J."/>
            <person name="Nguyen L."/>
            <person name="Ongeri F."/>
            <person name="Osuji N."/>
            <person name="Pu L.-L."/>
            <person name="Puazo M."/>
            <person name="Qu C."/>
            <person name="Quiroz J."/>
            <person name="Raj R."/>
            <person name="Weissenberger G."/>
            <person name="Xin Y."/>
            <person name="Zou X."/>
            <person name="Han Y."/>
            <person name="Richards S."/>
            <person name="Worley K."/>
            <person name="Muzny D."/>
            <person name="Gibbs R."/>
        </authorList>
    </citation>
    <scope>NUCLEOTIDE SEQUENCE</scope>
    <source>
        <strain evidence="2">Sampled in the wild</strain>
    </source>
</reference>
<reference evidence="2" key="2">
    <citation type="submission" date="2017-10" db="EMBL/GenBank/DDBJ databases">
        <title>Ladona fulva Genome sequencing and assembly.</title>
        <authorList>
            <person name="Murali S."/>
            <person name="Richards S."/>
            <person name="Bandaranaike D."/>
            <person name="Bellair M."/>
            <person name="Blankenburg K."/>
            <person name="Chao H."/>
            <person name="Dinh H."/>
            <person name="Doddapaneni H."/>
            <person name="Dugan-Rocha S."/>
            <person name="Elkadiri S."/>
            <person name="Gnanaolivu R."/>
            <person name="Hernandez B."/>
            <person name="Skinner E."/>
            <person name="Javaid M."/>
            <person name="Lee S."/>
            <person name="Li M."/>
            <person name="Ming W."/>
            <person name="Munidasa M."/>
            <person name="Muniz J."/>
            <person name="Nguyen L."/>
            <person name="Hughes D."/>
            <person name="Osuji N."/>
            <person name="Pu L.-L."/>
            <person name="Puazo M."/>
            <person name="Qu C."/>
            <person name="Quiroz J."/>
            <person name="Raj R."/>
            <person name="Weissenberger G."/>
            <person name="Xin Y."/>
            <person name="Zou X."/>
            <person name="Han Y."/>
            <person name="Worley K."/>
            <person name="Muzny D."/>
            <person name="Gibbs R."/>
        </authorList>
    </citation>
    <scope>NUCLEOTIDE SEQUENCE</scope>
    <source>
        <strain evidence="2">Sampled in the wild</strain>
    </source>
</reference>
<dbReference type="AlphaFoldDB" id="A0A8K0P303"/>
<keyword evidence="1" id="KW-0812">Transmembrane</keyword>
<evidence type="ECO:0000313" key="3">
    <source>
        <dbReference type="Proteomes" id="UP000792457"/>
    </source>
</evidence>
<accession>A0A8K0P303</accession>
<keyword evidence="1" id="KW-1133">Transmembrane helix</keyword>
<proteinExistence type="predicted"/>
<dbReference type="EMBL" id="KZ308572">
    <property type="protein sequence ID" value="KAG8231756.1"/>
    <property type="molecule type" value="Genomic_DNA"/>
</dbReference>
<protein>
    <recommendedName>
        <fullName evidence="4">Transmembrane protein</fullName>
    </recommendedName>
</protein>
<dbReference type="Proteomes" id="UP000792457">
    <property type="component" value="Unassembled WGS sequence"/>
</dbReference>
<comment type="caution">
    <text evidence="2">The sequence shown here is derived from an EMBL/GenBank/DDBJ whole genome shotgun (WGS) entry which is preliminary data.</text>
</comment>
<name>A0A8K0P303_LADFU</name>